<dbReference type="AlphaFoldDB" id="A0AAW4JMN4"/>
<evidence type="ECO:0000313" key="2">
    <source>
        <dbReference type="Proteomes" id="UP000669887"/>
    </source>
</evidence>
<gene>
    <name evidence="1" type="ORF">J5U46_07915</name>
</gene>
<proteinExistence type="predicted"/>
<evidence type="ECO:0000313" key="1">
    <source>
        <dbReference type="EMBL" id="MBO4140069.1"/>
    </source>
</evidence>
<sequence>MRQLEYAGQIAQALSLEHPSDSVEGVKDTVIRELTTLDPRMAIRRTEYFNHSFIPDLVASWPGNTRAGERYIYLKFNDEIDYLLDDMTLVKDSQPIIFGLSNTPRNEHGDRAGDLFRTSAESNTLVTDAAGVETLIGRGHSRFLDLATSTLTQGGRGLVDAPMAAQAIRNLNEGFDGARRTDSGLTRRATRTVEILFDPKHADRLNRLLQAVWIGSGGRLEDFPGRRDETAELSDEILQFLLDYEEIPDDEFWRRLGQRVTVGQLCRLAVPDGSRNLDRLMSINASFYWARACRIKRHESTLFAESGKAPHWAVDRGLLAYRAALYAAYLAESVEQADEVIPDHSGGIAVNELRLRAAGISLNALDFSAGGRTVKYASESEEDIADDEAISEIERSLHGHVLIKRAGITLDNGRRLSCDFTTNTVTGRTVSKPKIPELLYAAIALFRENTPSEKAVLNAIPGWEEGGQLSFDFGTASDS</sequence>
<dbReference type="Proteomes" id="UP000669887">
    <property type="component" value="Unassembled WGS sequence"/>
</dbReference>
<dbReference type="RefSeq" id="WP_208576779.1">
    <property type="nucleotide sequence ID" value="NZ_JAGFVQ010000010.1"/>
</dbReference>
<organism evidence="1 2">
    <name type="scientific">Micromonospora tulbaghiae</name>
    <dbReference type="NCBI Taxonomy" id="479978"/>
    <lineage>
        <taxon>Bacteria</taxon>
        <taxon>Bacillati</taxon>
        <taxon>Actinomycetota</taxon>
        <taxon>Actinomycetes</taxon>
        <taxon>Micromonosporales</taxon>
        <taxon>Micromonosporaceae</taxon>
        <taxon>Micromonospora</taxon>
    </lineage>
</organism>
<dbReference type="EMBL" id="JAGFVQ010000010">
    <property type="protein sequence ID" value="MBO4140069.1"/>
    <property type="molecule type" value="Genomic_DNA"/>
</dbReference>
<comment type="caution">
    <text evidence="1">The sequence shown here is derived from an EMBL/GenBank/DDBJ whole genome shotgun (WGS) entry which is preliminary data.</text>
</comment>
<reference evidence="1" key="1">
    <citation type="submission" date="2021-03" db="EMBL/GenBank/DDBJ databases">
        <title>X isolated from Micromonospora tulbaghiae.</title>
        <authorList>
            <person name="Stennett H.L."/>
        </authorList>
    </citation>
    <scope>NUCLEOTIDE SEQUENCE</scope>
    <source>
        <strain evidence="1">28M1-20</strain>
    </source>
</reference>
<evidence type="ECO:0008006" key="3">
    <source>
        <dbReference type="Google" id="ProtNLM"/>
    </source>
</evidence>
<name>A0AAW4JMN4_9ACTN</name>
<accession>A0AAW4JMN4</accession>
<protein>
    <recommendedName>
        <fullName evidence="3">AIPR protein</fullName>
    </recommendedName>
</protein>